<dbReference type="InterPro" id="IPR001387">
    <property type="entry name" value="Cro/C1-type_HTH"/>
</dbReference>
<evidence type="ECO:0000313" key="3">
    <source>
        <dbReference type="EMBL" id="GLR47420.1"/>
    </source>
</evidence>
<sequence>MTVKHVCHTPGLMENRVRDWREQAGWSQGELARRLGVSRQTINAVETDKYDPSLPLALRMAKLFAVPVDQLFLDSWEPEA</sequence>
<dbReference type="SUPFAM" id="SSF47413">
    <property type="entry name" value="lambda repressor-like DNA-binding domains"/>
    <property type="match status" value="1"/>
</dbReference>
<dbReference type="EMBL" id="BSOO01000008">
    <property type="protein sequence ID" value="GLR47420.1"/>
    <property type="molecule type" value="Genomic_DNA"/>
</dbReference>
<evidence type="ECO:0000259" key="2">
    <source>
        <dbReference type="PROSITE" id="PS50943"/>
    </source>
</evidence>
<proteinExistence type="predicted"/>
<keyword evidence="1" id="KW-0238">DNA-binding</keyword>
<dbReference type="PANTHER" id="PTHR46558">
    <property type="entry name" value="TRACRIPTIONAL REGULATORY PROTEIN-RELATED-RELATED"/>
    <property type="match status" value="1"/>
</dbReference>
<name>A0ABQ5Z6Z5_9SPHN</name>
<evidence type="ECO:0000256" key="1">
    <source>
        <dbReference type="ARBA" id="ARBA00023125"/>
    </source>
</evidence>
<dbReference type="Gene3D" id="1.10.260.40">
    <property type="entry name" value="lambda repressor-like DNA-binding domains"/>
    <property type="match status" value="1"/>
</dbReference>
<protein>
    <submittedName>
        <fullName evidence="3">Transcriptional regulator</fullName>
    </submittedName>
</protein>
<dbReference type="PANTHER" id="PTHR46558:SF4">
    <property type="entry name" value="DNA-BIDING PHAGE PROTEIN"/>
    <property type="match status" value="1"/>
</dbReference>
<reference evidence="4" key="1">
    <citation type="journal article" date="2019" name="Int. J. Syst. Evol. Microbiol.">
        <title>The Global Catalogue of Microorganisms (GCM) 10K type strain sequencing project: providing services to taxonomists for standard genome sequencing and annotation.</title>
        <authorList>
            <consortium name="The Broad Institute Genomics Platform"/>
            <consortium name="The Broad Institute Genome Sequencing Center for Infectious Disease"/>
            <person name="Wu L."/>
            <person name="Ma J."/>
        </authorList>
    </citation>
    <scope>NUCLEOTIDE SEQUENCE [LARGE SCALE GENOMIC DNA]</scope>
    <source>
        <strain evidence="4">NBRC 102146</strain>
    </source>
</reference>
<organism evidence="3 4">
    <name type="scientific">Sphingomonas astaxanthinifaciens DSM 22298</name>
    <dbReference type="NCBI Taxonomy" id="1123267"/>
    <lineage>
        <taxon>Bacteria</taxon>
        <taxon>Pseudomonadati</taxon>
        <taxon>Pseudomonadota</taxon>
        <taxon>Alphaproteobacteria</taxon>
        <taxon>Sphingomonadales</taxon>
        <taxon>Sphingomonadaceae</taxon>
        <taxon>Sphingomonas</taxon>
    </lineage>
</organism>
<gene>
    <name evidence="3" type="ORF">GCM10007925_11310</name>
</gene>
<keyword evidence="4" id="KW-1185">Reference proteome</keyword>
<accession>A0ABQ5Z6Z5</accession>
<comment type="caution">
    <text evidence="3">The sequence shown here is derived from an EMBL/GenBank/DDBJ whole genome shotgun (WGS) entry which is preliminary data.</text>
</comment>
<evidence type="ECO:0000313" key="4">
    <source>
        <dbReference type="Proteomes" id="UP001156703"/>
    </source>
</evidence>
<feature type="domain" description="HTH cro/C1-type" evidence="2">
    <location>
        <begin position="17"/>
        <end position="71"/>
    </location>
</feature>
<dbReference type="Proteomes" id="UP001156703">
    <property type="component" value="Unassembled WGS sequence"/>
</dbReference>
<dbReference type="Pfam" id="PF01381">
    <property type="entry name" value="HTH_3"/>
    <property type="match status" value="1"/>
</dbReference>
<dbReference type="PROSITE" id="PS50943">
    <property type="entry name" value="HTH_CROC1"/>
    <property type="match status" value="1"/>
</dbReference>
<dbReference type="SMART" id="SM00530">
    <property type="entry name" value="HTH_XRE"/>
    <property type="match status" value="1"/>
</dbReference>
<dbReference type="InterPro" id="IPR010982">
    <property type="entry name" value="Lambda_DNA-bd_dom_sf"/>
</dbReference>
<dbReference type="CDD" id="cd00093">
    <property type="entry name" value="HTH_XRE"/>
    <property type="match status" value="1"/>
</dbReference>